<dbReference type="Proteomes" id="UP000306022">
    <property type="component" value="Segment"/>
</dbReference>
<organism evidence="2 3">
    <name type="scientific">Lactococcus phage CHPC971</name>
    <dbReference type="NCBI Taxonomy" id="2575255"/>
    <lineage>
        <taxon>Viruses</taxon>
        <taxon>Duplodnaviria</taxon>
        <taxon>Heunggongvirae</taxon>
        <taxon>Uroviricota</taxon>
        <taxon>Caudoviricetes</taxon>
        <taxon>Fremauxvirus</taxon>
        <taxon>Fremauxvirus CHPC971</taxon>
    </lineage>
</organism>
<evidence type="ECO:0000313" key="2">
    <source>
        <dbReference type="EMBL" id="QCW07605.1"/>
    </source>
</evidence>
<evidence type="ECO:0000313" key="3">
    <source>
        <dbReference type="Proteomes" id="UP000306022"/>
    </source>
</evidence>
<keyword evidence="1" id="KW-0472">Membrane</keyword>
<name>A0A4Y5N170_9CAUD</name>
<feature type="transmembrane region" description="Helical" evidence="1">
    <location>
        <begin position="6"/>
        <end position="29"/>
    </location>
</feature>
<accession>A0A4Y5N170</accession>
<evidence type="ECO:0000256" key="1">
    <source>
        <dbReference type="SAM" id="Phobius"/>
    </source>
</evidence>
<keyword evidence="1" id="KW-0812">Transmembrane</keyword>
<keyword evidence="1" id="KW-1133">Transmembrane helix</keyword>
<dbReference type="EMBL" id="MK779875">
    <property type="protein sequence ID" value="QCW07605.1"/>
    <property type="molecule type" value="Genomic_DNA"/>
</dbReference>
<keyword evidence="3" id="KW-1185">Reference proteome</keyword>
<proteinExistence type="predicted"/>
<evidence type="ECO:0008006" key="4">
    <source>
        <dbReference type="Google" id="ProtNLM"/>
    </source>
</evidence>
<dbReference type="RefSeq" id="YP_010082097.1">
    <property type="nucleotide sequence ID" value="NC_055027.1"/>
</dbReference>
<dbReference type="GeneID" id="65071097"/>
<protein>
    <recommendedName>
        <fullName evidence="4">Holin</fullName>
    </recommendedName>
</protein>
<sequence length="134" mass="14312">MDLKQIIDLVLTIVGVLLVVVPYIATMLIHTRNKYLKTIGNEAIKITSALEETDLGGDAKKQTATSKLNDMFGGNLVAKLVGLKLTPEQFADQVDAAVATLRTMGVKQNKSVTAVPTATIGVKTTTTTTVKEPE</sequence>
<dbReference type="KEGG" id="vg:65071097"/>
<reference evidence="2 3" key="1">
    <citation type="submission" date="2019-04" db="EMBL/GenBank/DDBJ databases">
        <authorList>
            <person name="de Jong A."/>
        </authorList>
    </citation>
    <scope>NUCLEOTIDE SEQUENCE [LARGE SCALE GENOMIC DNA]</scope>
</reference>